<keyword evidence="3" id="KW-0081">Bacteriolytic enzyme</keyword>
<keyword evidence="4 8" id="KW-0378">Hydrolase</keyword>
<dbReference type="GO" id="GO:0031640">
    <property type="term" value="P:killing of cells of another organism"/>
    <property type="evidence" value="ECO:0007669"/>
    <property type="project" value="UniProtKB-KW"/>
</dbReference>
<feature type="region of interest" description="Disordered" evidence="6">
    <location>
        <begin position="1"/>
        <end position="21"/>
    </location>
</feature>
<dbReference type="SMART" id="SM00047">
    <property type="entry name" value="LYZ2"/>
    <property type="match status" value="1"/>
</dbReference>
<protein>
    <recommendedName>
        <fullName evidence="5">Peptidoglycan hydrolase</fullName>
    </recommendedName>
</protein>
<dbReference type="GO" id="GO:0004040">
    <property type="term" value="F:amidase activity"/>
    <property type="evidence" value="ECO:0007669"/>
    <property type="project" value="InterPro"/>
</dbReference>
<dbReference type="EMBL" id="CACRTX010000020">
    <property type="protein sequence ID" value="VYU64673.1"/>
    <property type="molecule type" value="Genomic_DNA"/>
</dbReference>
<evidence type="ECO:0000256" key="1">
    <source>
        <dbReference type="ARBA" id="ARBA00010266"/>
    </source>
</evidence>
<sequence length="292" mass="32161">MGSYQTRSERHHQPKKTIKRPTKKAVVSLMGAGMMLAPMTVTFVPQQVQAAENQYAMQDISGFIEQIGWSAQDVAANNDLYASVMIAQAILESGYGSSALSNAPYYNLFGVKGSYNGQSVYMPTQEYLNGQWVEMNEPFRQYNSYWESFQDHANVLRSTSFATGTAHYSGVWKSQTTSFYDATNYLTGRYATDPGYAQKLNWLIETYQLTRFDTGTTQSTAWTSTTSTTSTSTTQTTTTTQVNSGSTAQSYHVASGDTLWDIANKFGTTVDALMATNGLSSEVIVVGQELIV</sequence>
<dbReference type="PANTHER" id="PTHR33308:SF9">
    <property type="entry name" value="PEPTIDOGLYCAN HYDROLASE FLGJ"/>
    <property type="match status" value="1"/>
</dbReference>
<dbReference type="InterPro" id="IPR018392">
    <property type="entry name" value="LysM"/>
</dbReference>
<evidence type="ECO:0000256" key="2">
    <source>
        <dbReference type="ARBA" id="ARBA00022529"/>
    </source>
</evidence>
<proteinExistence type="inferred from homology"/>
<dbReference type="CDD" id="cd00118">
    <property type="entry name" value="LysM"/>
    <property type="match status" value="1"/>
</dbReference>
<dbReference type="Pfam" id="PF01476">
    <property type="entry name" value="LysM"/>
    <property type="match status" value="1"/>
</dbReference>
<evidence type="ECO:0000256" key="4">
    <source>
        <dbReference type="ARBA" id="ARBA00022801"/>
    </source>
</evidence>
<reference evidence="8" key="1">
    <citation type="submission" date="2019-11" db="EMBL/GenBank/DDBJ databases">
        <authorList>
            <person name="Feng L."/>
        </authorList>
    </citation>
    <scope>NUCLEOTIDE SEQUENCE</scope>
    <source>
        <strain evidence="8">ECasseliflavusLFYP2</strain>
    </source>
</reference>
<dbReference type="InterPro" id="IPR002901">
    <property type="entry name" value="MGlyc_endo_b_GlcNAc-like_dom"/>
</dbReference>
<keyword evidence="8" id="KW-0326">Glycosidase</keyword>
<comment type="similarity">
    <text evidence="1">Belongs to the glycosyl hydrolase 73 family.</text>
</comment>
<accession>A0A6N3GL34</accession>
<dbReference type="SUPFAM" id="SSF54106">
    <property type="entry name" value="LysM domain"/>
    <property type="match status" value="1"/>
</dbReference>
<feature type="domain" description="LysM" evidence="7">
    <location>
        <begin position="249"/>
        <end position="292"/>
    </location>
</feature>
<dbReference type="GO" id="GO:0016798">
    <property type="term" value="F:hydrolase activity, acting on glycosyl bonds"/>
    <property type="evidence" value="ECO:0007669"/>
    <property type="project" value="UniProtKB-KW"/>
</dbReference>
<dbReference type="Gene3D" id="4.10.80.30">
    <property type="entry name" value="DNA polymerase, domain 6"/>
    <property type="match status" value="1"/>
</dbReference>
<evidence type="ECO:0000256" key="6">
    <source>
        <dbReference type="SAM" id="MobiDB-lite"/>
    </source>
</evidence>
<evidence type="ECO:0000256" key="5">
    <source>
        <dbReference type="ARBA" id="ARBA00032108"/>
    </source>
</evidence>
<dbReference type="GO" id="GO:0042742">
    <property type="term" value="P:defense response to bacterium"/>
    <property type="evidence" value="ECO:0007669"/>
    <property type="project" value="UniProtKB-KW"/>
</dbReference>
<dbReference type="SMART" id="SM00257">
    <property type="entry name" value="LysM"/>
    <property type="match status" value="1"/>
</dbReference>
<name>A0A6N3GL34_ENTCA</name>
<dbReference type="Pfam" id="PF01832">
    <property type="entry name" value="Glucosaminidase"/>
    <property type="match status" value="1"/>
</dbReference>
<evidence type="ECO:0000256" key="3">
    <source>
        <dbReference type="ARBA" id="ARBA00022638"/>
    </source>
</evidence>
<dbReference type="InterPro" id="IPR036779">
    <property type="entry name" value="LysM_dom_sf"/>
</dbReference>
<gene>
    <name evidence="8" type="ORF">ECLFYP2_00983</name>
</gene>
<dbReference type="InterPro" id="IPR051056">
    <property type="entry name" value="Glycosyl_Hydrolase_73"/>
</dbReference>
<dbReference type="PANTHER" id="PTHR33308">
    <property type="entry name" value="PEPTIDOGLYCAN HYDROLASE FLGJ"/>
    <property type="match status" value="1"/>
</dbReference>
<dbReference type="Gene3D" id="1.10.530.10">
    <property type="match status" value="1"/>
</dbReference>
<evidence type="ECO:0000259" key="7">
    <source>
        <dbReference type="PROSITE" id="PS51782"/>
    </source>
</evidence>
<organism evidence="8">
    <name type="scientific">Enterococcus casseliflavus</name>
    <name type="common">Enterococcus flavescens</name>
    <dbReference type="NCBI Taxonomy" id="37734"/>
    <lineage>
        <taxon>Bacteria</taxon>
        <taxon>Bacillati</taxon>
        <taxon>Bacillota</taxon>
        <taxon>Bacilli</taxon>
        <taxon>Lactobacillales</taxon>
        <taxon>Enterococcaceae</taxon>
        <taxon>Enterococcus</taxon>
    </lineage>
</organism>
<evidence type="ECO:0000313" key="8">
    <source>
        <dbReference type="EMBL" id="VYU64673.1"/>
    </source>
</evidence>
<keyword evidence="2" id="KW-0929">Antimicrobial</keyword>
<dbReference type="RefSeq" id="WP_421758599.1">
    <property type="nucleotide sequence ID" value="NZ_CACRTX010000020.1"/>
</dbReference>
<feature type="compositionally biased region" description="Basic residues" evidence="6">
    <location>
        <begin position="9"/>
        <end position="21"/>
    </location>
</feature>
<dbReference type="Gene3D" id="3.10.350.10">
    <property type="entry name" value="LysM domain"/>
    <property type="match status" value="1"/>
</dbReference>
<dbReference type="AlphaFoldDB" id="A0A6N3GL34"/>
<dbReference type="PROSITE" id="PS51782">
    <property type="entry name" value="LYSM"/>
    <property type="match status" value="1"/>
</dbReference>